<dbReference type="EMBL" id="UWPJ01000005">
    <property type="protein sequence ID" value="VCU68168.1"/>
    <property type="molecule type" value="Genomic_DNA"/>
</dbReference>
<dbReference type="InterPro" id="IPR036662">
    <property type="entry name" value="PTS_EIIA_man-typ_sf"/>
</dbReference>
<dbReference type="InterPro" id="IPR004701">
    <property type="entry name" value="PTS_EIIA_man-typ"/>
</dbReference>
<evidence type="ECO:0000256" key="2">
    <source>
        <dbReference type="ARBA" id="ARBA00022448"/>
    </source>
</evidence>
<keyword evidence="6" id="KW-0598">Phosphotransferase system</keyword>
<evidence type="ECO:0000256" key="4">
    <source>
        <dbReference type="ARBA" id="ARBA00022597"/>
    </source>
</evidence>
<dbReference type="PANTHER" id="PTHR33799:SF1">
    <property type="entry name" value="PTS SYSTEM MANNOSE-SPECIFIC EIIAB COMPONENT-RELATED"/>
    <property type="match status" value="1"/>
</dbReference>
<evidence type="ECO:0000256" key="1">
    <source>
        <dbReference type="ARBA" id="ARBA00004496"/>
    </source>
</evidence>
<keyword evidence="3" id="KW-0963">Cytoplasm</keyword>
<keyword evidence="4" id="KW-0762">Sugar transport</keyword>
<dbReference type="SUPFAM" id="SSF53062">
    <property type="entry name" value="PTS system fructose IIA component-like"/>
    <property type="match status" value="1"/>
</dbReference>
<evidence type="ECO:0000256" key="5">
    <source>
        <dbReference type="ARBA" id="ARBA00022679"/>
    </source>
</evidence>
<dbReference type="CDD" id="cd00006">
    <property type="entry name" value="PTS_IIA_man"/>
    <property type="match status" value="1"/>
</dbReference>
<evidence type="ECO:0000256" key="7">
    <source>
        <dbReference type="ARBA" id="ARBA00022777"/>
    </source>
</evidence>
<dbReference type="InterPro" id="IPR033887">
    <property type="entry name" value="PTS_IIA_man"/>
</dbReference>
<evidence type="ECO:0000313" key="9">
    <source>
        <dbReference type="EMBL" id="VCU68168.1"/>
    </source>
</evidence>
<protein>
    <submittedName>
        <fullName evidence="9">PTS system mannose-specific EIIAB component</fullName>
    </submittedName>
</protein>
<dbReference type="Proteomes" id="UP000277294">
    <property type="component" value="Unassembled WGS sequence"/>
</dbReference>
<evidence type="ECO:0000256" key="6">
    <source>
        <dbReference type="ARBA" id="ARBA00022683"/>
    </source>
</evidence>
<dbReference type="RefSeq" id="WP_124077402.1">
    <property type="nucleotide sequence ID" value="NZ_UWPJ01000005.1"/>
</dbReference>
<dbReference type="GO" id="GO:0005737">
    <property type="term" value="C:cytoplasm"/>
    <property type="evidence" value="ECO:0007669"/>
    <property type="project" value="UniProtKB-SubCell"/>
</dbReference>
<keyword evidence="5" id="KW-0808">Transferase</keyword>
<dbReference type="PANTHER" id="PTHR33799">
    <property type="entry name" value="PTS PERMEASE-RELATED-RELATED"/>
    <property type="match status" value="1"/>
</dbReference>
<dbReference type="PROSITE" id="PS51096">
    <property type="entry name" value="PTS_EIIA_TYPE_4"/>
    <property type="match status" value="1"/>
</dbReference>
<evidence type="ECO:0000259" key="8">
    <source>
        <dbReference type="PROSITE" id="PS51096"/>
    </source>
</evidence>
<dbReference type="Pfam" id="PF03610">
    <property type="entry name" value="EIIA-man"/>
    <property type="match status" value="1"/>
</dbReference>
<comment type="subcellular location">
    <subcellularLocation>
        <location evidence="1">Cytoplasm</location>
    </subcellularLocation>
</comment>
<dbReference type="GO" id="GO:0016020">
    <property type="term" value="C:membrane"/>
    <property type="evidence" value="ECO:0007669"/>
    <property type="project" value="InterPro"/>
</dbReference>
<sequence>MTGVVIVAHAPLASSLLSCATHIFGELPGVVAYDAQSDLDPDQLCREVLARIESAEGEGGVLVLTDVVGATPANQTGRAARAAARRGAAVTVLSGVNVPMLLRTLPYRHLSLDDLAQRALAGGTQGILRIDGEPEES</sequence>
<proteinExistence type="predicted"/>
<dbReference type="AlphaFoldDB" id="A0A3P4AXM4"/>
<feature type="domain" description="PTS EIIA type-4" evidence="8">
    <location>
        <begin position="1"/>
        <end position="127"/>
    </location>
</feature>
<evidence type="ECO:0000256" key="3">
    <source>
        <dbReference type="ARBA" id="ARBA00022490"/>
    </source>
</evidence>
<keyword evidence="2" id="KW-0813">Transport</keyword>
<dbReference type="Gene3D" id="3.40.50.510">
    <property type="entry name" value="Phosphotransferase system, mannose-type IIA component"/>
    <property type="match status" value="1"/>
</dbReference>
<evidence type="ECO:0000313" key="10">
    <source>
        <dbReference type="Proteomes" id="UP000277294"/>
    </source>
</evidence>
<dbReference type="GO" id="GO:0016301">
    <property type="term" value="F:kinase activity"/>
    <property type="evidence" value="ECO:0007669"/>
    <property type="project" value="UniProtKB-KW"/>
</dbReference>
<dbReference type="GO" id="GO:0009401">
    <property type="term" value="P:phosphoenolpyruvate-dependent sugar phosphotransferase system"/>
    <property type="evidence" value="ECO:0007669"/>
    <property type="project" value="UniProtKB-KW"/>
</dbReference>
<keyword evidence="7" id="KW-0418">Kinase</keyword>
<name>A0A3P4AXM4_9BURK</name>
<reference evidence="9 10" key="1">
    <citation type="submission" date="2018-10" db="EMBL/GenBank/DDBJ databases">
        <authorList>
            <person name="Criscuolo A."/>
        </authorList>
    </citation>
    <scope>NUCLEOTIDE SEQUENCE [LARGE SCALE GENOMIC DNA]</scope>
    <source>
        <strain evidence="9">DnA1</strain>
    </source>
</reference>
<keyword evidence="10" id="KW-1185">Reference proteome</keyword>
<dbReference type="InterPro" id="IPR051471">
    <property type="entry name" value="Bacterial_PTS_sugar_comp"/>
</dbReference>
<dbReference type="OrthoDB" id="8795346at2"/>
<organism evidence="9 10">
    <name type="scientific">Pigmentiphaga humi</name>
    <dbReference type="NCBI Taxonomy" id="2478468"/>
    <lineage>
        <taxon>Bacteria</taxon>
        <taxon>Pseudomonadati</taxon>
        <taxon>Pseudomonadota</taxon>
        <taxon>Betaproteobacteria</taxon>
        <taxon>Burkholderiales</taxon>
        <taxon>Alcaligenaceae</taxon>
        <taxon>Pigmentiphaga</taxon>
    </lineage>
</organism>
<accession>A0A3P4AXM4</accession>
<gene>
    <name evidence="9" type="primary">manX</name>
    <name evidence="9" type="ORF">PIGHUM_00218</name>
</gene>